<evidence type="ECO:0000313" key="6">
    <source>
        <dbReference type="EMBL" id="GAA1984436.1"/>
    </source>
</evidence>
<dbReference type="PANTHER" id="PTHR43408:SF1">
    <property type="entry name" value="FMN REDUCTASE (NADPH)"/>
    <property type="match status" value="1"/>
</dbReference>
<dbReference type="Pfam" id="PF00583">
    <property type="entry name" value="Acetyltransf_1"/>
    <property type="match status" value="1"/>
</dbReference>
<evidence type="ECO:0000256" key="2">
    <source>
        <dbReference type="ARBA" id="ARBA00022643"/>
    </source>
</evidence>
<gene>
    <name evidence="6" type="ORF">GCM10009817_27370</name>
</gene>
<name>A0ABN2SE79_9MICO</name>
<comment type="caution">
    <text evidence="6">The sequence shown here is derived from an EMBL/GenBank/DDBJ whole genome shotgun (WGS) entry which is preliminary data.</text>
</comment>
<keyword evidence="2" id="KW-0288">FMN</keyword>
<evidence type="ECO:0000256" key="4">
    <source>
        <dbReference type="SAM" id="MobiDB-lite"/>
    </source>
</evidence>
<dbReference type="RefSeq" id="WP_344063403.1">
    <property type="nucleotide sequence ID" value="NZ_BAAAPU010000007.1"/>
</dbReference>
<feature type="domain" description="N-acetyltransferase" evidence="5">
    <location>
        <begin position="192"/>
        <end position="344"/>
    </location>
</feature>
<dbReference type="EMBL" id="BAAAPU010000007">
    <property type="protein sequence ID" value="GAA1984436.1"/>
    <property type="molecule type" value="Genomic_DNA"/>
</dbReference>
<dbReference type="Pfam" id="PF03358">
    <property type="entry name" value="FMN_red"/>
    <property type="match status" value="1"/>
</dbReference>
<dbReference type="InterPro" id="IPR020048">
    <property type="entry name" value="NADPH-dep_FMN_reduc_SsuE"/>
</dbReference>
<keyword evidence="3" id="KW-0560">Oxidoreductase</keyword>
<dbReference type="InterPro" id="IPR016181">
    <property type="entry name" value="Acyl_CoA_acyltransferase"/>
</dbReference>
<evidence type="ECO:0000259" key="5">
    <source>
        <dbReference type="PROSITE" id="PS51186"/>
    </source>
</evidence>
<dbReference type="PANTHER" id="PTHR43408">
    <property type="entry name" value="FMN REDUCTASE (NADPH)"/>
    <property type="match status" value="1"/>
</dbReference>
<dbReference type="SUPFAM" id="SSF55729">
    <property type="entry name" value="Acyl-CoA N-acyltransferases (Nat)"/>
    <property type="match status" value="1"/>
</dbReference>
<dbReference type="Gene3D" id="3.40.50.360">
    <property type="match status" value="1"/>
</dbReference>
<dbReference type="Proteomes" id="UP001500013">
    <property type="component" value="Unassembled WGS sequence"/>
</dbReference>
<dbReference type="InterPro" id="IPR051814">
    <property type="entry name" value="NAD(P)H-dep_FMN_reductase"/>
</dbReference>
<keyword evidence="7" id="KW-1185">Reference proteome</keyword>
<proteinExistence type="predicted"/>
<dbReference type="InterPro" id="IPR029039">
    <property type="entry name" value="Flavoprotein-like_sf"/>
</dbReference>
<dbReference type="NCBIfam" id="TIGR03567">
    <property type="entry name" value="FMN_reduc_SsuE"/>
    <property type="match status" value="1"/>
</dbReference>
<evidence type="ECO:0000313" key="7">
    <source>
        <dbReference type="Proteomes" id="UP001500013"/>
    </source>
</evidence>
<evidence type="ECO:0000256" key="3">
    <source>
        <dbReference type="ARBA" id="ARBA00023002"/>
    </source>
</evidence>
<reference evidence="6 7" key="1">
    <citation type="journal article" date="2019" name="Int. J. Syst. Evol. Microbiol.">
        <title>The Global Catalogue of Microorganisms (GCM) 10K type strain sequencing project: providing services to taxonomists for standard genome sequencing and annotation.</title>
        <authorList>
            <consortium name="The Broad Institute Genomics Platform"/>
            <consortium name="The Broad Institute Genome Sequencing Center for Infectious Disease"/>
            <person name="Wu L."/>
            <person name="Ma J."/>
        </authorList>
    </citation>
    <scope>NUCLEOTIDE SEQUENCE [LARGE SCALE GENOMIC DNA]</scope>
    <source>
        <strain evidence="6 7">JCM 15628</strain>
    </source>
</reference>
<protein>
    <recommendedName>
        <fullName evidence="5">N-acetyltransferase domain-containing protein</fullName>
    </recommendedName>
</protein>
<dbReference type="CDD" id="cd04301">
    <property type="entry name" value="NAT_SF"/>
    <property type="match status" value="1"/>
</dbReference>
<feature type="region of interest" description="Disordered" evidence="4">
    <location>
        <begin position="334"/>
        <end position="376"/>
    </location>
</feature>
<dbReference type="InterPro" id="IPR000182">
    <property type="entry name" value="GNAT_dom"/>
</dbReference>
<dbReference type="InterPro" id="IPR005025">
    <property type="entry name" value="FMN_Rdtase-like_dom"/>
</dbReference>
<evidence type="ECO:0000256" key="1">
    <source>
        <dbReference type="ARBA" id="ARBA00022630"/>
    </source>
</evidence>
<dbReference type="SUPFAM" id="SSF52218">
    <property type="entry name" value="Flavoproteins"/>
    <property type="match status" value="1"/>
</dbReference>
<sequence length="387" mass="41280">MASIVTLSGSPSAPSRTEAVLGHVERRLRARGHDVTRIVVRDLPAGALLRADASDPQLAGVVAAIAAADGVVVTTPVYKAAYTGVLKALLDLLPQYALRGKTVLPVATGGSPAHVLALDYALRPVLVSLGAEHVTQGWFVLASEVTVYPQDSGVLLAESAARNLHLVTESFLTHLARQRSQLVTETDDDVVLRVSPRDDAAAPLLEDLVVEYGTRYGLSTPNTQLTEVPISDFEAPDGAFLVISRAGQTIAGGAIRRYDHETAEVKRVWTHAQFRRQGLAKRVLHELELAAASLGYRRIHLTTGPRQPEARALYLAAGYLPAFDLHADPESIGPHAFDKELPPGTRRVALPSGSRTPSHPADAVSGTPLDSAEPTAQVPCYRDWGAA</sequence>
<organism evidence="6 7">
    <name type="scientific">Terrabacter lapilli</name>
    <dbReference type="NCBI Taxonomy" id="436231"/>
    <lineage>
        <taxon>Bacteria</taxon>
        <taxon>Bacillati</taxon>
        <taxon>Actinomycetota</taxon>
        <taxon>Actinomycetes</taxon>
        <taxon>Micrococcales</taxon>
        <taxon>Intrasporangiaceae</taxon>
        <taxon>Terrabacter</taxon>
    </lineage>
</organism>
<accession>A0ABN2SE79</accession>
<keyword evidence="1" id="KW-0285">Flavoprotein</keyword>
<dbReference type="Gene3D" id="3.40.630.30">
    <property type="match status" value="1"/>
</dbReference>
<dbReference type="PROSITE" id="PS51186">
    <property type="entry name" value="GNAT"/>
    <property type="match status" value="1"/>
</dbReference>